<dbReference type="Proteomes" id="UP000623129">
    <property type="component" value="Unassembled WGS sequence"/>
</dbReference>
<keyword evidence="5" id="KW-0325">Glycoprotein</keyword>
<protein>
    <submittedName>
        <fullName evidence="8">Core-2/I-Branching enzyme</fullName>
    </submittedName>
</protein>
<name>A0A833RCL6_9POAL</name>
<gene>
    <name evidence="8" type="ORF">FCM35_KLT02240</name>
</gene>
<dbReference type="InterPro" id="IPR044174">
    <property type="entry name" value="BC10-like"/>
</dbReference>
<organism evidence="8 9">
    <name type="scientific">Carex littledalei</name>
    <dbReference type="NCBI Taxonomy" id="544730"/>
    <lineage>
        <taxon>Eukaryota</taxon>
        <taxon>Viridiplantae</taxon>
        <taxon>Streptophyta</taxon>
        <taxon>Embryophyta</taxon>
        <taxon>Tracheophyta</taxon>
        <taxon>Spermatophyta</taxon>
        <taxon>Magnoliopsida</taxon>
        <taxon>Liliopsida</taxon>
        <taxon>Poales</taxon>
        <taxon>Cyperaceae</taxon>
        <taxon>Cyperoideae</taxon>
        <taxon>Cariceae</taxon>
        <taxon>Carex</taxon>
        <taxon>Carex subgen. Euthyceras</taxon>
    </lineage>
</organism>
<comment type="subcellular location">
    <subcellularLocation>
        <location evidence="1">Membrane</location>
        <topology evidence="1">Single-pass type II membrane protein</topology>
    </subcellularLocation>
</comment>
<keyword evidence="4" id="KW-0472">Membrane</keyword>
<dbReference type="EMBL" id="SWLB01000011">
    <property type="protein sequence ID" value="KAF3332663.1"/>
    <property type="molecule type" value="Genomic_DNA"/>
</dbReference>
<evidence type="ECO:0000256" key="2">
    <source>
        <dbReference type="ARBA" id="ARBA00022676"/>
    </source>
</evidence>
<feature type="chain" id="PRO_5032496752" evidence="7">
    <location>
        <begin position="25"/>
        <end position="402"/>
    </location>
</feature>
<feature type="compositionally biased region" description="Pro residues" evidence="6">
    <location>
        <begin position="52"/>
        <end position="66"/>
    </location>
</feature>
<evidence type="ECO:0000256" key="3">
    <source>
        <dbReference type="ARBA" id="ARBA00022679"/>
    </source>
</evidence>
<dbReference type="GO" id="GO:0016020">
    <property type="term" value="C:membrane"/>
    <property type="evidence" value="ECO:0007669"/>
    <property type="project" value="UniProtKB-SubCell"/>
</dbReference>
<keyword evidence="2" id="KW-0328">Glycosyltransferase</keyword>
<reference evidence="8" key="1">
    <citation type="submission" date="2020-01" db="EMBL/GenBank/DDBJ databases">
        <title>Genome sequence of Kobresia littledalei, the first chromosome-level genome in the family Cyperaceae.</title>
        <authorList>
            <person name="Qu G."/>
        </authorList>
    </citation>
    <scope>NUCLEOTIDE SEQUENCE</scope>
    <source>
        <strain evidence="8">C.B.Clarke</strain>
        <tissue evidence="8">Leaf</tissue>
    </source>
</reference>
<keyword evidence="7" id="KW-0732">Signal</keyword>
<comment type="caution">
    <text evidence="8">The sequence shown here is derived from an EMBL/GenBank/DDBJ whole genome shotgun (WGS) entry which is preliminary data.</text>
</comment>
<dbReference type="PANTHER" id="PTHR31042">
    <property type="entry name" value="CORE-2/I-BRANCHING BETA-1,6-N-ACETYLGLUCOSAMINYLTRANSFERASE FAMILY PROTEIN-RELATED"/>
    <property type="match status" value="1"/>
</dbReference>
<evidence type="ECO:0000313" key="8">
    <source>
        <dbReference type="EMBL" id="KAF3332663.1"/>
    </source>
</evidence>
<dbReference type="AlphaFoldDB" id="A0A833RCL6"/>
<accession>A0A833RCL6</accession>
<evidence type="ECO:0000256" key="1">
    <source>
        <dbReference type="ARBA" id="ARBA00004606"/>
    </source>
</evidence>
<feature type="compositionally biased region" description="Low complexity" evidence="6">
    <location>
        <begin position="67"/>
        <end position="81"/>
    </location>
</feature>
<feature type="region of interest" description="Disordered" evidence="6">
    <location>
        <begin position="47"/>
        <end position="87"/>
    </location>
</feature>
<dbReference type="PANTHER" id="PTHR31042:SF131">
    <property type="entry name" value="CORE-2_I-BRANCHING BETA-1,6-N-ACETYLGLUCOSAMINYLTRANSFERASE FAMILY PROTEIN"/>
    <property type="match status" value="1"/>
</dbReference>
<keyword evidence="3" id="KW-0808">Transferase</keyword>
<dbReference type="Pfam" id="PF02485">
    <property type="entry name" value="Branch"/>
    <property type="match status" value="1"/>
</dbReference>
<evidence type="ECO:0000256" key="5">
    <source>
        <dbReference type="ARBA" id="ARBA00023180"/>
    </source>
</evidence>
<evidence type="ECO:0000313" key="9">
    <source>
        <dbReference type="Proteomes" id="UP000623129"/>
    </source>
</evidence>
<evidence type="ECO:0000256" key="6">
    <source>
        <dbReference type="SAM" id="MobiDB-lite"/>
    </source>
</evidence>
<dbReference type="OrthoDB" id="191334at2759"/>
<feature type="signal peptide" evidence="7">
    <location>
        <begin position="1"/>
        <end position="24"/>
    </location>
</feature>
<keyword evidence="9" id="KW-1185">Reference proteome</keyword>
<proteinExistence type="predicted"/>
<evidence type="ECO:0000256" key="7">
    <source>
        <dbReference type="SAM" id="SignalP"/>
    </source>
</evidence>
<evidence type="ECO:0000256" key="4">
    <source>
        <dbReference type="ARBA" id="ARBA00023136"/>
    </source>
</evidence>
<sequence length="402" mass="46261">MQSPSRPLNLLSILFLLSLGFVLGILTSFYVDSNPVSIRSTSNFIDVRSPSTLPPPSSPPPPPSQPVPQSSKIATTTTASSDNKTRTVVNEPVGLQGYVEPRKAMHNMTEEELFWWASMVPQVAKPPSKHVPKVAFLFLTRGELPFAELWDLFFKGHKGLYSIYWHADPSFNGSVPKHSAFHGRRIPSKEVLWGHISMMEAERRLLANALLDLSNERFILLSESHVPLFNFSTIYSYVINSTQVYVESYDEASPTGRGRYQRHMYPQIKLNQWRKGSQWFEIDRKIAIDVISDQTYFPLFQKHCKYNCYTDEHYLPTFLHIKYWWALANRTLTWVDWSRGGAHPARFSRTEVTVEFLNLLRDGHKCTYNGNQTRVCFLFARKFLPNALTRFLRFAPQVMGFG</sequence>
<dbReference type="GO" id="GO:0016757">
    <property type="term" value="F:glycosyltransferase activity"/>
    <property type="evidence" value="ECO:0007669"/>
    <property type="project" value="UniProtKB-KW"/>
</dbReference>
<dbReference type="InterPro" id="IPR003406">
    <property type="entry name" value="Glyco_trans_14"/>
</dbReference>